<sequence length="122" mass="13843">IVLALPSVGCRKGAEEGLHYWHFSSPDHQPDSSSVQVARCFLGELRFHSEKRPLSLHCCIQDTWPSGKGITQTEVIYTITVPTKGAHYSAEKFTFWQPTRFNPTSYHHHLLRPPQSLLKSSN</sequence>
<dbReference type="Ensembl" id="ENSPNYT00000028087.1">
    <property type="protein sequence ID" value="ENSPNYP00000027419.1"/>
    <property type="gene ID" value="ENSPNYG00000020665.1"/>
</dbReference>
<evidence type="ECO:0000313" key="1">
    <source>
        <dbReference type="Ensembl" id="ENSPNYP00000027419.1"/>
    </source>
</evidence>
<dbReference type="GeneTree" id="ENSGT00940000179040"/>
<proteinExistence type="predicted"/>
<accession>A0A3B4GYZ7</accession>
<name>A0A3B4GYZ7_9CICH</name>
<dbReference type="AlphaFoldDB" id="A0A3B4GYZ7"/>
<protein>
    <submittedName>
        <fullName evidence="1">Uncharacterized protein</fullName>
    </submittedName>
</protein>
<organism evidence="1">
    <name type="scientific">Pundamilia nyererei</name>
    <dbReference type="NCBI Taxonomy" id="303518"/>
    <lineage>
        <taxon>Eukaryota</taxon>
        <taxon>Metazoa</taxon>
        <taxon>Chordata</taxon>
        <taxon>Craniata</taxon>
        <taxon>Vertebrata</taxon>
        <taxon>Euteleostomi</taxon>
        <taxon>Actinopterygii</taxon>
        <taxon>Neopterygii</taxon>
        <taxon>Teleostei</taxon>
        <taxon>Neoteleostei</taxon>
        <taxon>Acanthomorphata</taxon>
        <taxon>Ovalentaria</taxon>
        <taxon>Cichlomorphae</taxon>
        <taxon>Cichliformes</taxon>
        <taxon>Cichlidae</taxon>
        <taxon>African cichlids</taxon>
        <taxon>Pseudocrenilabrinae</taxon>
        <taxon>Haplochromini</taxon>
        <taxon>Pundamilia</taxon>
    </lineage>
</organism>
<reference evidence="1" key="1">
    <citation type="submission" date="2023-09" db="UniProtKB">
        <authorList>
            <consortium name="Ensembl"/>
        </authorList>
    </citation>
    <scope>IDENTIFICATION</scope>
</reference>